<keyword evidence="2" id="KW-1185">Reference proteome</keyword>
<accession>A0ACC2GA30</accession>
<name>A0ACC2GA30_DALPE</name>
<evidence type="ECO:0000313" key="2">
    <source>
        <dbReference type="Proteomes" id="UP001157502"/>
    </source>
</evidence>
<reference evidence="1" key="1">
    <citation type="submission" date="2021-05" db="EMBL/GenBank/DDBJ databases">
        <authorList>
            <person name="Pan Q."/>
            <person name="Jouanno E."/>
            <person name="Zahm M."/>
            <person name="Klopp C."/>
            <person name="Cabau C."/>
            <person name="Louis A."/>
            <person name="Berthelot C."/>
            <person name="Parey E."/>
            <person name="Roest Crollius H."/>
            <person name="Montfort J."/>
            <person name="Robinson-Rechavi M."/>
            <person name="Bouchez O."/>
            <person name="Lampietro C."/>
            <person name="Lopez Roques C."/>
            <person name="Donnadieu C."/>
            <person name="Postlethwait J."/>
            <person name="Bobe J."/>
            <person name="Dillon D."/>
            <person name="Chandos A."/>
            <person name="von Hippel F."/>
            <person name="Guiguen Y."/>
        </authorList>
    </citation>
    <scope>NUCLEOTIDE SEQUENCE</scope>
    <source>
        <strain evidence="1">YG-Jan2019</strain>
    </source>
</reference>
<protein>
    <submittedName>
        <fullName evidence="1">Uncharacterized protein</fullName>
    </submittedName>
</protein>
<evidence type="ECO:0000313" key="1">
    <source>
        <dbReference type="EMBL" id="KAJ8000481.1"/>
    </source>
</evidence>
<comment type="caution">
    <text evidence="1">The sequence shown here is derived from an EMBL/GenBank/DDBJ whole genome shotgun (WGS) entry which is preliminary data.</text>
</comment>
<dbReference type="EMBL" id="CM055742">
    <property type="protein sequence ID" value="KAJ8000481.1"/>
    <property type="molecule type" value="Genomic_DNA"/>
</dbReference>
<dbReference type="Proteomes" id="UP001157502">
    <property type="component" value="Chromosome 15"/>
</dbReference>
<sequence length="665" mass="74802">MTSGGYFSRVMFGGFEERLAMEDDLYGEEAESGGSEVDNSELEFRLYSQLHYSSNPGDRGLEEEEDGQARGEETCRVKTGMQKEKKQKCTSKQQPTSSHDQSDRDLRQHLVGHSEQINKKRQKVRPKSQQNVKQQRCLSTGNPKSQRLFEEVVIIDLGSDDVITVSDNTEEDEGVCNLKVCKSRSAPLKSSTPALQRNASKVSGRGFSSESDTVVVLDSDSVSESDSDGLEGWMILGSEKQAGDYSISLNLEGDMDDGGDVESWLISDKDREAQIINRSAGPSPRSRVPNRYYTNKNVTCRSCQKNGHLSKNCPTSKKKPCCILCGEPGHRMQECPSRHCHRCGLPGHEFDACSGPNLRFKHCHRCGMLGHMYTACPEIWRQYHITTHSGPLMKSPVTDAALNDGSYCYNCSLRGHFGFDCSQRRMFAGIFPCSPFINHYDSAWDLRKLEDRAQLRVKELKDLEVFQSQLSPQSGARDMPPSKRQRTNPSPYPNRKHGDIPKRTHTRFTDGQEKPWTPKNKLKESGEKRDAPPASTTPKHSQSENNKLGSQKKQKKTKKQKQAHKKMSAVSAALDESLPFPRGNAPRKKKGRKCPPSSAGAPHPFNTKGTPSYPSEHLFGTEKEGVSKRKRRRPNGRDRKAKMASEEMYPTDENLFLIKQRKPRR</sequence>
<organism evidence="1 2">
    <name type="scientific">Dallia pectoralis</name>
    <name type="common">Alaska blackfish</name>
    <dbReference type="NCBI Taxonomy" id="75939"/>
    <lineage>
        <taxon>Eukaryota</taxon>
        <taxon>Metazoa</taxon>
        <taxon>Chordata</taxon>
        <taxon>Craniata</taxon>
        <taxon>Vertebrata</taxon>
        <taxon>Euteleostomi</taxon>
        <taxon>Actinopterygii</taxon>
        <taxon>Neopterygii</taxon>
        <taxon>Teleostei</taxon>
        <taxon>Protacanthopterygii</taxon>
        <taxon>Esociformes</taxon>
        <taxon>Umbridae</taxon>
        <taxon>Dallia</taxon>
    </lineage>
</organism>
<proteinExistence type="predicted"/>
<gene>
    <name evidence="1" type="ORF">DPEC_G00180580</name>
</gene>